<evidence type="ECO:0000256" key="1">
    <source>
        <dbReference type="ARBA" id="ARBA00009156"/>
    </source>
</evidence>
<keyword evidence="2" id="KW-0808">Transferase</keyword>
<dbReference type="InterPro" id="IPR050406">
    <property type="entry name" value="FGGY_Carb_Kinase"/>
</dbReference>
<dbReference type="PANTHER" id="PTHR43095">
    <property type="entry name" value="SUGAR KINASE"/>
    <property type="match status" value="1"/>
</dbReference>
<evidence type="ECO:0000259" key="4">
    <source>
        <dbReference type="Pfam" id="PF00370"/>
    </source>
</evidence>
<dbReference type="InterPro" id="IPR018484">
    <property type="entry name" value="FGGY_N"/>
</dbReference>
<dbReference type="InterPro" id="IPR018485">
    <property type="entry name" value="FGGY_C"/>
</dbReference>
<dbReference type="STRING" id="141349.BN1232_05781"/>
<dbReference type="RefSeq" id="WP_090608064.1">
    <property type="nucleotide sequence ID" value="NZ_CTEE01000001.1"/>
</dbReference>
<proteinExistence type="inferred from homology"/>
<evidence type="ECO:0000256" key="2">
    <source>
        <dbReference type="ARBA" id="ARBA00022679"/>
    </source>
</evidence>
<dbReference type="PROSITE" id="PS00933">
    <property type="entry name" value="FGGY_KINASES_1"/>
    <property type="match status" value="1"/>
</dbReference>
<dbReference type="OrthoDB" id="9805576at2"/>
<dbReference type="SUPFAM" id="SSF53067">
    <property type="entry name" value="Actin-like ATPase domain"/>
    <property type="match status" value="2"/>
</dbReference>
<comment type="similarity">
    <text evidence="1">Belongs to the FGGY kinase family.</text>
</comment>
<dbReference type="PIRSF" id="PIRSF000538">
    <property type="entry name" value="GlpK"/>
    <property type="match status" value="1"/>
</dbReference>
<feature type="domain" description="Carbohydrate kinase FGGY N-terminal" evidence="4">
    <location>
        <begin position="5"/>
        <end position="245"/>
    </location>
</feature>
<reference evidence="6 7" key="1">
    <citation type="submission" date="2015-03" db="EMBL/GenBank/DDBJ databases">
        <authorList>
            <person name="Urmite Genomes"/>
        </authorList>
    </citation>
    <scope>NUCLEOTIDE SEQUENCE [LARGE SCALE GENOMIC DNA]</scope>
    <source>
        <strain evidence="6 7">CSUR P1491</strain>
    </source>
</reference>
<dbReference type="AlphaFoldDB" id="A0A0E4H582"/>
<dbReference type="GO" id="GO:0016773">
    <property type="term" value="F:phosphotransferase activity, alcohol group as acceptor"/>
    <property type="evidence" value="ECO:0007669"/>
    <property type="project" value="InterPro"/>
</dbReference>
<name>A0A0E4H582_MYCLN</name>
<protein>
    <submittedName>
        <fullName evidence="6">Carbohydrate kinase</fullName>
    </submittedName>
</protein>
<dbReference type="Pfam" id="PF02782">
    <property type="entry name" value="FGGY_C"/>
    <property type="match status" value="1"/>
</dbReference>
<evidence type="ECO:0000256" key="3">
    <source>
        <dbReference type="ARBA" id="ARBA00022777"/>
    </source>
</evidence>
<sequence>MDASIVLGVDVGSQGARVMAVDWNGTVLGTGSRGWVLHRGAEGRHEQDPRDWLRASREALGEATAEMSAPQRQRIAALAVTSTSGTLVLADSYGNPIAPAIMWSDTRAGRQADALADPLADFTERTGLRIRGSFPVAKLAWLAEHDPILLDRAAVICHAGDWLLWQLGVGKATTDPTNAFKTGYDPTAGAWDPILTTWGLADRLPDIADSATPLGCLDSRLAAQLGLPATVVLTGAMTDANTAMLAAGVVEPGRWLTTLGTGLSIKGVRVDRLIDPTGAVYCHRDPQGHWLPSGTSHCGGAEVTVRFGRELDSLSKAAEKECPGAMIVYPLPGRGDYFPRWNPAATAFRVGTASRAGEFRATLEGIAVIENLAYRRLQELGAQVPDTIVSVGGATRSPLWNTIRASIQGRSLQTMQRPDTAIGAAATAFAALGAPVATVVQQIVHHGPAIEPDAHLHNIYQDLVLRYQQELALREGQ</sequence>
<dbReference type="Proteomes" id="UP000199251">
    <property type="component" value="Unassembled WGS sequence"/>
</dbReference>
<accession>A0A0E4H582</accession>
<evidence type="ECO:0000259" key="5">
    <source>
        <dbReference type="Pfam" id="PF02782"/>
    </source>
</evidence>
<dbReference type="InterPro" id="IPR043129">
    <property type="entry name" value="ATPase_NBD"/>
</dbReference>
<dbReference type="CDD" id="cd07783">
    <property type="entry name" value="ASKHA_NBD_FGGY_SePSK_AtXK1-like"/>
    <property type="match status" value="1"/>
</dbReference>
<evidence type="ECO:0000313" key="7">
    <source>
        <dbReference type="Proteomes" id="UP000199251"/>
    </source>
</evidence>
<dbReference type="EMBL" id="CTEE01000001">
    <property type="protein sequence ID" value="CQD22913.1"/>
    <property type="molecule type" value="Genomic_DNA"/>
</dbReference>
<dbReference type="GO" id="GO:0016301">
    <property type="term" value="F:kinase activity"/>
    <property type="evidence" value="ECO:0007669"/>
    <property type="project" value="UniProtKB-KW"/>
</dbReference>
<dbReference type="GO" id="GO:0005975">
    <property type="term" value="P:carbohydrate metabolic process"/>
    <property type="evidence" value="ECO:0007669"/>
    <property type="project" value="InterPro"/>
</dbReference>
<evidence type="ECO:0000313" key="6">
    <source>
        <dbReference type="EMBL" id="CQD22913.1"/>
    </source>
</evidence>
<dbReference type="Gene3D" id="3.30.420.40">
    <property type="match status" value="2"/>
</dbReference>
<keyword evidence="3 6" id="KW-0418">Kinase</keyword>
<dbReference type="InterPro" id="IPR018483">
    <property type="entry name" value="Carb_kinase_FGGY_CS"/>
</dbReference>
<dbReference type="InterPro" id="IPR000577">
    <property type="entry name" value="Carb_kinase_FGGY"/>
</dbReference>
<organism evidence="6 7">
    <name type="scientific">Mycobacterium lentiflavum</name>
    <dbReference type="NCBI Taxonomy" id="141349"/>
    <lineage>
        <taxon>Bacteria</taxon>
        <taxon>Bacillati</taxon>
        <taxon>Actinomycetota</taxon>
        <taxon>Actinomycetes</taxon>
        <taxon>Mycobacteriales</taxon>
        <taxon>Mycobacteriaceae</taxon>
        <taxon>Mycobacterium</taxon>
        <taxon>Mycobacterium simiae complex</taxon>
    </lineage>
</organism>
<gene>
    <name evidence="6" type="ORF">BN1232_05781</name>
</gene>
<feature type="domain" description="Carbohydrate kinase FGGY C-terminal" evidence="5">
    <location>
        <begin position="310"/>
        <end position="431"/>
    </location>
</feature>
<dbReference type="Pfam" id="PF00370">
    <property type="entry name" value="FGGY_N"/>
    <property type="match status" value="1"/>
</dbReference>